<evidence type="ECO:0000256" key="2">
    <source>
        <dbReference type="SAM" id="Phobius"/>
    </source>
</evidence>
<accession>A0A172RYM6</accession>
<evidence type="ECO:0000313" key="4">
    <source>
        <dbReference type="EMBL" id="SEO77019.1"/>
    </source>
</evidence>
<keyword evidence="2" id="KW-0812">Transmembrane</keyword>
<evidence type="ECO:0000313" key="5">
    <source>
        <dbReference type="Proteomes" id="UP000182975"/>
    </source>
</evidence>
<proteinExistence type="predicted"/>
<keyword evidence="3" id="KW-0732">Signal</keyword>
<feature type="signal peptide" evidence="3">
    <location>
        <begin position="1"/>
        <end position="29"/>
    </location>
</feature>
<feature type="chain" id="PRO_5010452201" evidence="3">
    <location>
        <begin position="30"/>
        <end position="670"/>
    </location>
</feature>
<keyword evidence="2" id="KW-0472">Membrane</keyword>
<reference evidence="5" key="1">
    <citation type="submission" date="2016-10" db="EMBL/GenBank/DDBJ databases">
        <authorList>
            <person name="Varghese N."/>
        </authorList>
    </citation>
    <scope>NUCLEOTIDE SEQUENCE [LARGE SCALE GENOMIC DNA]</scope>
    <source>
        <strain evidence="5">DSM 21843</strain>
    </source>
</reference>
<protein>
    <submittedName>
        <fullName evidence="4">Uncharacterized protein</fullName>
    </submittedName>
</protein>
<dbReference type="RefSeq" id="WP_066662740.1">
    <property type="nucleotide sequence ID" value="NZ_CP011402.1"/>
</dbReference>
<feature type="compositionally biased region" description="Acidic residues" evidence="1">
    <location>
        <begin position="589"/>
        <end position="603"/>
    </location>
</feature>
<evidence type="ECO:0000256" key="1">
    <source>
        <dbReference type="SAM" id="MobiDB-lite"/>
    </source>
</evidence>
<keyword evidence="5" id="KW-1185">Reference proteome</keyword>
<dbReference type="Proteomes" id="UP000182975">
    <property type="component" value="Unassembled WGS sequence"/>
</dbReference>
<dbReference type="AlphaFoldDB" id="A0A172RYM6"/>
<name>A0A172RYM6_9ACTN</name>
<dbReference type="OrthoDB" id="3177923at2"/>
<feature type="transmembrane region" description="Helical" evidence="2">
    <location>
        <begin position="621"/>
        <end position="641"/>
    </location>
</feature>
<evidence type="ECO:0000256" key="3">
    <source>
        <dbReference type="SAM" id="SignalP"/>
    </source>
</evidence>
<feature type="region of interest" description="Disordered" evidence="1">
    <location>
        <begin position="581"/>
        <end position="604"/>
    </location>
</feature>
<dbReference type="STRING" id="79604.AAY81_06215"/>
<keyword evidence="2" id="KW-1133">Transmembrane helix</keyword>
<gene>
    <name evidence="4" type="ORF">SAMN02910314_01142</name>
</gene>
<dbReference type="EMBL" id="FOEC01000006">
    <property type="protein sequence ID" value="SEO77019.1"/>
    <property type="molecule type" value="Genomic_DNA"/>
</dbReference>
<organism evidence="4 5">
    <name type="scientific">Denitrobacterium detoxificans</name>
    <dbReference type="NCBI Taxonomy" id="79604"/>
    <lineage>
        <taxon>Bacteria</taxon>
        <taxon>Bacillati</taxon>
        <taxon>Actinomycetota</taxon>
        <taxon>Coriobacteriia</taxon>
        <taxon>Eggerthellales</taxon>
        <taxon>Eggerthellaceae</taxon>
        <taxon>Denitrobacterium</taxon>
    </lineage>
</organism>
<dbReference type="KEGG" id="ddt:AAY81_06215"/>
<sequence length="670" mass="70504">MTLVRRLFATVAFAMLFAASVFVTGQAYAQDGLTVSGADSYVTQGSVPVLSVSGTAGEVFYVEAVCDGKTVVSHLKQTLVSSEEAGIVDLDVESYESSYTVRAYADREQTQLLYEGTTYPVYATFDGGTPQLIALRTLSGSESRVFTPQESMYVDGVSYRLARTASGQVKVSTSSGSLEYAYESYSVQGSVDGSISYVDAESGETVATQSIVGIQSGETRTVSVPSAVVGDDGSVYRVIFFGSAVSAANPGQHDFVISCRKIAEAGDLLGGYYVATINLVDAGSKAVLASDYVTVTGSYAYTAPQVMYLQVQDASVSYAFAGGDTATSAKLTDNVLMLDAQLDGVTTGSATYTLYYQQQESDAGSVQVTFNLIDASKRASDDARVLGQQTATAYKGGEAVEPPSSYTASDGTTYALAGSVSQYAYTYDSGSNPVVDVYYLPDGYVTPNEYQVTVNYVNVLDGSVICSKEYTSSLGDEENLEITTEASFTQDGSEWIRLDGQEDPISHNFFSMQTTYTVYYRNANDALSAGTVVNRLRVQYDAGSGSGGSASASSVTSAVGSADESGQLSSANNYNVIVGPSGSLITNEEGNDSESERIEEDESPLASGMFSEALTTITEHAPFGVGVAVGLVLIIAFLLFLMRARKKGDDDDDDGPHGGTPALVTSGQVA</sequence>
<feature type="region of interest" description="Disordered" evidence="1">
    <location>
        <begin position="648"/>
        <end position="670"/>
    </location>
</feature>